<comment type="caution">
    <text evidence="3">The sequence shown here is derived from an EMBL/GenBank/DDBJ whole genome shotgun (WGS) entry which is preliminary data.</text>
</comment>
<protein>
    <recommendedName>
        <fullName evidence="5">Tachylectin</fullName>
    </recommendedName>
</protein>
<keyword evidence="2" id="KW-0732">Signal</keyword>
<feature type="region of interest" description="Disordered" evidence="1">
    <location>
        <begin position="291"/>
        <end position="310"/>
    </location>
</feature>
<dbReference type="Proteomes" id="UP001244563">
    <property type="component" value="Unassembled WGS sequence"/>
</dbReference>
<evidence type="ECO:0000313" key="4">
    <source>
        <dbReference type="Proteomes" id="UP001244563"/>
    </source>
</evidence>
<proteinExistence type="predicted"/>
<sequence length="310" mass="32709">MKLTTKLLGGLAAGALAFAGIAPASAGTTYPTPTPTPTECYGALLTMESNRNLGAVFLDGGKLRWENSNWSSPVPFDATYLTQLGGLGDETFGKFSYFGTSSDGKAKFYDERMDLQADGTWKRSIDGPVTTIGNGWFQKSITTTHSGSVSGTTVVRGQQFVFRLTSGGDLYRYTLDLSTRTITDTVKVFGGGASITSIGSAPAVAVNGKPVAVLMATLSTGELRQYLIPDATPTQWSAKTIRPAAANGWQNFTAISARNCDGKGQIVLGYIKQRLVASYYDPTGLTANDQDLGGNASSMPAMPEGTRVFG</sequence>
<dbReference type="RefSeq" id="WP_306879761.1">
    <property type="nucleotide sequence ID" value="NZ_JAUSSW010000017.1"/>
</dbReference>
<evidence type="ECO:0000313" key="3">
    <source>
        <dbReference type="EMBL" id="MDQ0104506.1"/>
    </source>
</evidence>
<evidence type="ECO:0000256" key="1">
    <source>
        <dbReference type="SAM" id="MobiDB-lite"/>
    </source>
</evidence>
<dbReference type="EMBL" id="JAUSSW010000017">
    <property type="protein sequence ID" value="MDQ0104506.1"/>
    <property type="molecule type" value="Genomic_DNA"/>
</dbReference>
<dbReference type="SUPFAM" id="SSF89372">
    <property type="entry name" value="Fucose-specific lectin"/>
    <property type="match status" value="1"/>
</dbReference>
<organism evidence="3 4">
    <name type="scientific">Paenarthrobacter nicotinovorans</name>
    <name type="common">Arthrobacter nicotinovorans</name>
    <dbReference type="NCBI Taxonomy" id="29320"/>
    <lineage>
        <taxon>Bacteria</taxon>
        <taxon>Bacillati</taxon>
        <taxon>Actinomycetota</taxon>
        <taxon>Actinomycetes</taxon>
        <taxon>Micrococcales</taxon>
        <taxon>Micrococcaceae</taxon>
        <taxon>Paenarthrobacter</taxon>
    </lineage>
</organism>
<evidence type="ECO:0008006" key="5">
    <source>
        <dbReference type="Google" id="ProtNLM"/>
    </source>
</evidence>
<gene>
    <name evidence="3" type="ORF">J2T10_004181</name>
</gene>
<keyword evidence="4" id="KW-1185">Reference proteome</keyword>
<feature type="chain" id="PRO_5045095019" description="Tachylectin" evidence="2">
    <location>
        <begin position="27"/>
        <end position="310"/>
    </location>
</feature>
<feature type="signal peptide" evidence="2">
    <location>
        <begin position="1"/>
        <end position="26"/>
    </location>
</feature>
<evidence type="ECO:0000256" key="2">
    <source>
        <dbReference type="SAM" id="SignalP"/>
    </source>
</evidence>
<reference evidence="3 4" key="1">
    <citation type="submission" date="2023-07" db="EMBL/GenBank/DDBJ databases">
        <title>Sorghum-associated microbial communities from plants grown in Nebraska, USA.</title>
        <authorList>
            <person name="Schachtman D."/>
        </authorList>
    </citation>
    <scope>NUCLEOTIDE SEQUENCE [LARGE SCALE GENOMIC DNA]</scope>
    <source>
        <strain evidence="3 4">CC523</strain>
    </source>
</reference>
<accession>A0ABT9TS49</accession>
<name>A0ABT9TS49_PAENI</name>